<evidence type="ECO:0000313" key="1">
    <source>
        <dbReference type="EMBL" id="ACA66714.1"/>
    </source>
</evidence>
<dbReference type="EMBL" id="CP000950">
    <property type="protein sequence ID" value="ACA66714.1"/>
    <property type="molecule type" value="Genomic_DNA"/>
</dbReference>
<dbReference type="RefSeq" id="WP_012303464.1">
    <property type="nucleotide sequence ID" value="NZ_CP009792.1"/>
</dbReference>
<name>A0A0H3B0R7_YERPY</name>
<accession>A0A0H3B0R7</accession>
<sequence>MQTELNREIPLEELLRQLAVSAYGLRRLPSGLARD</sequence>
<dbReference type="KEGG" id="ypy:YPK_0409"/>
<reference evidence="1" key="1">
    <citation type="submission" date="2008-02" db="EMBL/GenBank/DDBJ databases">
        <title>Complete sequence of Yersinia pseudotuberculosis YPIII.</title>
        <authorList>
            <consortium name="US DOE Joint Genome Institute"/>
            <person name="Challacombe J.F."/>
            <person name="Bruce D."/>
            <person name="Detter J.C."/>
            <person name="Green L."/>
            <person name="Land M."/>
            <person name="Munk C."/>
            <person name="Lindler L.E."/>
            <person name="Nikolich M.P."/>
            <person name="Brettin T."/>
        </authorList>
    </citation>
    <scope>NUCLEOTIDE SEQUENCE</scope>
    <source>
        <strain evidence="1">YPIII</strain>
    </source>
</reference>
<organism evidence="1">
    <name type="scientific">Yersinia pseudotuberculosis serotype O:3 (strain YPIII)</name>
    <dbReference type="NCBI Taxonomy" id="502800"/>
    <lineage>
        <taxon>Bacteria</taxon>
        <taxon>Pseudomonadati</taxon>
        <taxon>Pseudomonadota</taxon>
        <taxon>Gammaproteobacteria</taxon>
        <taxon>Enterobacterales</taxon>
        <taxon>Yersiniaceae</taxon>
        <taxon>Yersinia</taxon>
    </lineage>
</organism>
<dbReference type="AlphaFoldDB" id="A0A0H3B0R7"/>
<proteinExistence type="predicted"/>
<gene>
    <name evidence="1" type="ordered locus">YPK_0409</name>
</gene>
<protein>
    <submittedName>
        <fullName evidence="1">Uncharacterized protein</fullName>
    </submittedName>
</protein>